<dbReference type="EnsemblMetazoa" id="AARA014576-RA">
    <property type="protein sequence ID" value="AARA014576-PA"/>
    <property type="gene ID" value="AARA014576"/>
</dbReference>
<proteinExistence type="predicted"/>
<accession>A0A182IGI2</accession>
<name>A0A182IGI2_ANOAR</name>
<dbReference type="EMBL" id="APCN01008387">
    <property type="status" value="NOT_ANNOTATED_CDS"/>
    <property type="molecule type" value="Genomic_DNA"/>
</dbReference>
<organism evidence="1 2">
    <name type="scientific">Anopheles arabiensis</name>
    <name type="common">Mosquito</name>
    <dbReference type="NCBI Taxonomy" id="7173"/>
    <lineage>
        <taxon>Eukaryota</taxon>
        <taxon>Metazoa</taxon>
        <taxon>Ecdysozoa</taxon>
        <taxon>Arthropoda</taxon>
        <taxon>Hexapoda</taxon>
        <taxon>Insecta</taxon>
        <taxon>Pterygota</taxon>
        <taxon>Neoptera</taxon>
        <taxon>Endopterygota</taxon>
        <taxon>Diptera</taxon>
        <taxon>Nematocera</taxon>
        <taxon>Culicoidea</taxon>
        <taxon>Culicidae</taxon>
        <taxon>Anophelinae</taxon>
        <taxon>Anopheles</taxon>
    </lineage>
</organism>
<evidence type="ECO:0000313" key="1">
    <source>
        <dbReference type="EnsemblMetazoa" id="AARA014576-PA"/>
    </source>
</evidence>
<dbReference type="Proteomes" id="UP000075840">
    <property type="component" value="Unassembled WGS sequence"/>
</dbReference>
<sequence length="60" mass="7250">MSMIMRFLLHSLLRRHKCPTKGIRNICKQRTLTKIRLFSLKIRNHLHEMALSSISRKNYQ</sequence>
<reference evidence="1" key="1">
    <citation type="submission" date="2022-08" db="UniProtKB">
        <authorList>
            <consortium name="EnsemblMetazoa"/>
        </authorList>
    </citation>
    <scope>IDENTIFICATION</scope>
    <source>
        <strain evidence="1">Dongola</strain>
    </source>
</reference>
<dbReference type="AlphaFoldDB" id="A0A182IGI2"/>
<dbReference type="VEuPathDB" id="VectorBase:AARA014576"/>
<keyword evidence="2" id="KW-1185">Reference proteome</keyword>
<protein>
    <submittedName>
        <fullName evidence="1">Uncharacterized protein</fullName>
    </submittedName>
</protein>
<evidence type="ECO:0000313" key="2">
    <source>
        <dbReference type="Proteomes" id="UP000075840"/>
    </source>
</evidence>